<keyword evidence="1 6" id="KW-0560">Oxidoreductase</keyword>
<dbReference type="PROSITE" id="PS00974">
    <property type="entry name" value="MANNITOL_DHGENASE"/>
    <property type="match status" value="1"/>
</dbReference>
<dbReference type="GO" id="GO:0019594">
    <property type="term" value="P:mannitol metabolic process"/>
    <property type="evidence" value="ECO:0007669"/>
    <property type="project" value="InterPro"/>
</dbReference>
<dbReference type="Pfam" id="PF01232">
    <property type="entry name" value="Mannitol_dh"/>
    <property type="match status" value="1"/>
</dbReference>
<dbReference type="Gene3D" id="3.40.50.720">
    <property type="entry name" value="NAD(P)-binding Rossmann-like Domain"/>
    <property type="match status" value="1"/>
</dbReference>
<evidence type="ECO:0000313" key="5">
    <source>
        <dbReference type="EMBL" id="GLI24699.1"/>
    </source>
</evidence>
<dbReference type="AlphaFoldDB" id="A0A9W6CSS9"/>
<dbReference type="InterPro" id="IPR008927">
    <property type="entry name" value="6-PGluconate_DH-like_C_sf"/>
</dbReference>
<dbReference type="EMBL" id="BSDO01000008">
    <property type="protein sequence ID" value="GLI24699.1"/>
    <property type="molecule type" value="Genomic_DNA"/>
</dbReference>
<feature type="domain" description="Mannitol dehydrogenase N-terminal" evidence="3">
    <location>
        <begin position="30"/>
        <end position="276"/>
    </location>
</feature>
<dbReference type="PANTHER" id="PTHR43362">
    <property type="entry name" value="MANNITOL DEHYDROGENASE DSF1-RELATED"/>
    <property type="match status" value="1"/>
</dbReference>
<evidence type="ECO:0000256" key="1">
    <source>
        <dbReference type="ARBA" id="ARBA00023002"/>
    </source>
</evidence>
<dbReference type="Proteomes" id="UP001245370">
    <property type="component" value="Unassembled WGS sequence"/>
</dbReference>
<dbReference type="EC" id="1.1.1.57" evidence="6"/>
<dbReference type="Pfam" id="PF08125">
    <property type="entry name" value="Mannitol_dh_C"/>
    <property type="match status" value="1"/>
</dbReference>
<evidence type="ECO:0000259" key="4">
    <source>
        <dbReference type="Pfam" id="PF08125"/>
    </source>
</evidence>
<reference evidence="6 8" key="2">
    <citation type="submission" date="2023-07" db="EMBL/GenBank/DDBJ databases">
        <title>Genomic Encyclopedia of Type Strains, Phase IV (KMG-IV): sequencing the most valuable type-strain genomes for metagenomic binning, comparative biology and taxonomic classification.</title>
        <authorList>
            <person name="Goeker M."/>
        </authorList>
    </citation>
    <scope>NUCLEOTIDE SEQUENCE [LARGE SCALE GENOMIC DNA]</scope>
    <source>
        <strain evidence="6 8">DSM 338</strain>
    </source>
</reference>
<dbReference type="PANTHER" id="PTHR43362:SF1">
    <property type="entry name" value="MANNITOL DEHYDROGENASE 2-RELATED"/>
    <property type="match status" value="1"/>
</dbReference>
<evidence type="ECO:0000313" key="7">
    <source>
        <dbReference type="Proteomes" id="UP001144397"/>
    </source>
</evidence>
<comment type="caution">
    <text evidence="5">The sequence shown here is derived from an EMBL/GenBank/DDBJ whole genome shotgun (WGS) entry which is preliminary data.</text>
</comment>
<dbReference type="Proteomes" id="UP001144397">
    <property type="component" value="Unassembled WGS sequence"/>
</dbReference>
<dbReference type="Gene3D" id="1.10.1040.10">
    <property type="entry name" value="N-(1-d-carboxylethyl)-l-norvaline Dehydrogenase, domain 2"/>
    <property type="match status" value="1"/>
</dbReference>
<sequence length="492" mass="52271">MSPRLSLSTLADLPAAVARPAYDIAAAEVGVVHLGVGAFHRAHQAAYLDAILGRGHKGWAICGASLRSPDTSDALDPQDGLYTLAERSGAGDNLRVIGSLRRLLVAPRDPEALLAAMCDPRVRIVTLTVTEKGYCHDPASGTLDEAHPDIRADLASPQRPVSAPGYLVEALARRRAAGVAPFTVLTCDNLPANGKTVARVTARLAALRDDDLGRFVAGEVAFPSTMVDRIVPATTDDDRALVAAGLGLQDAWPVMAEPFMQWVVEDLFPLGRPPLEEVGVELVSDVEPFEHMKLRLLNGAHSTLAYLGYLAGHATIADTMAVPAFARLVARLQDEEVTPTLHLPAGVDVAAYKRALRERFANPALRHRTWQIAMDGSQKLPQRLVATARDRLAAGAPIPLLALGVAGWMRYVTGRDEQGNAIDVRDPLAARLKALADEAGPDATRLAPALLSVREVFADLGADPRFAGPVRDALARLMARGAAATVEEIAGG</sequence>
<dbReference type="InterPro" id="IPR023027">
    <property type="entry name" value="Mannitol_DH_CS"/>
</dbReference>
<feature type="domain" description="Mannitol dehydrogenase C-terminal" evidence="4">
    <location>
        <begin position="285"/>
        <end position="477"/>
    </location>
</feature>
<dbReference type="GO" id="GO:0008866">
    <property type="term" value="F:fructuronate reductase activity"/>
    <property type="evidence" value="ECO:0007669"/>
    <property type="project" value="UniProtKB-EC"/>
</dbReference>
<gene>
    <name evidence="5" type="primary">uxuB</name>
    <name evidence="6" type="ORF">GGQ86_004120</name>
    <name evidence="5" type="ORF">XFLAVUS301_43730</name>
</gene>
<dbReference type="RefSeq" id="WP_281809426.1">
    <property type="nucleotide sequence ID" value="NZ_BSDO01000008.1"/>
</dbReference>
<accession>A0A9W6CSS9</accession>
<dbReference type="PRINTS" id="PR00084">
    <property type="entry name" value="MTLDHDRGNASE"/>
</dbReference>
<organism evidence="5 7">
    <name type="scientific">Xanthobacter flavus</name>
    <dbReference type="NCBI Taxonomy" id="281"/>
    <lineage>
        <taxon>Bacteria</taxon>
        <taxon>Pseudomonadati</taxon>
        <taxon>Pseudomonadota</taxon>
        <taxon>Alphaproteobacteria</taxon>
        <taxon>Hyphomicrobiales</taxon>
        <taxon>Xanthobacteraceae</taxon>
        <taxon>Xanthobacter</taxon>
    </lineage>
</organism>
<evidence type="ECO:0000313" key="6">
    <source>
        <dbReference type="EMBL" id="MDR6335624.1"/>
    </source>
</evidence>
<keyword evidence="8" id="KW-1185">Reference proteome</keyword>
<evidence type="ECO:0000256" key="2">
    <source>
        <dbReference type="ARBA" id="ARBA00023027"/>
    </source>
</evidence>
<dbReference type="SUPFAM" id="SSF48179">
    <property type="entry name" value="6-phosphogluconate dehydrogenase C-terminal domain-like"/>
    <property type="match status" value="1"/>
</dbReference>
<proteinExistence type="predicted"/>
<evidence type="ECO:0000313" key="8">
    <source>
        <dbReference type="Proteomes" id="UP001245370"/>
    </source>
</evidence>
<dbReference type="EMBL" id="JAVDPY010000008">
    <property type="protein sequence ID" value="MDR6335624.1"/>
    <property type="molecule type" value="Genomic_DNA"/>
</dbReference>
<dbReference type="InterPro" id="IPR036291">
    <property type="entry name" value="NAD(P)-bd_dom_sf"/>
</dbReference>
<dbReference type="InterPro" id="IPR000669">
    <property type="entry name" value="Mannitol_DH"/>
</dbReference>
<dbReference type="GeneID" id="95765147"/>
<evidence type="ECO:0000259" key="3">
    <source>
        <dbReference type="Pfam" id="PF01232"/>
    </source>
</evidence>
<dbReference type="InterPro" id="IPR013328">
    <property type="entry name" value="6PGD_dom2"/>
</dbReference>
<dbReference type="SUPFAM" id="SSF51735">
    <property type="entry name" value="NAD(P)-binding Rossmann-fold domains"/>
    <property type="match status" value="1"/>
</dbReference>
<protein>
    <submittedName>
        <fullName evidence="6">Fructuronate reductase</fullName>
        <ecNumber evidence="6">1.1.1.57</ecNumber>
    </submittedName>
    <submittedName>
        <fullName evidence="5">Mannitol dehydrogenase</fullName>
    </submittedName>
</protein>
<name>A0A9W6CSS9_XANFL</name>
<dbReference type="InterPro" id="IPR013118">
    <property type="entry name" value="Mannitol_DH_C"/>
</dbReference>
<keyword evidence="2" id="KW-0520">NAD</keyword>
<dbReference type="InterPro" id="IPR050988">
    <property type="entry name" value="Mannitol_DH/Oxidoreductase"/>
</dbReference>
<reference evidence="5" key="1">
    <citation type="submission" date="2022-12" db="EMBL/GenBank/DDBJ databases">
        <title>Reference genome sequencing for broad-spectrum identification of bacterial and archaeal isolates by mass spectrometry.</title>
        <authorList>
            <person name="Sekiguchi Y."/>
            <person name="Tourlousse D.M."/>
        </authorList>
    </citation>
    <scope>NUCLEOTIDE SEQUENCE</scope>
    <source>
        <strain evidence="5">301</strain>
    </source>
</reference>
<dbReference type="InterPro" id="IPR013131">
    <property type="entry name" value="Mannitol_DH_N"/>
</dbReference>